<dbReference type="AlphaFoldDB" id="A0A9P7K8Z2"/>
<feature type="compositionally biased region" description="Polar residues" evidence="1">
    <location>
        <begin position="53"/>
        <end position="64"/>
    </location>
</feature>
<reference evidence="2" key="2">
    <citation type="submission" date="2021-10" db="EMBL/GenBank/DDBJ databases">
        <title>Phylogenomics reveals ancestral predisposition of the termite-cultivated fungus Termitomyces towards a domesticated lifestyle.</title>
        <authorList>
            <person name="Auxier B."/>
            <person name="Grum-Grzhimaylo A."/>
            <person name="Cardenas M.E."/>
            <person name="Lodge J.D."/>
            <person name="Laessoe T."/>
            <person name="Pedersen O."/>
            <person name="Smith M.E."/>
            <person name="Kuyper T.W."/>
            <person name="Franco-Molano E.A."/>
            <person name="Baroni T.J."/>
            <person name="Aanen D.K."/>
        </authorList>
    </citation>
    <scope>NUCLEOTIDE SEQUENCE</scope>
    <source>
        <strain evidence="2">AP01</strain>
        <tissue evidence="2">Mycelium</tissue>
    </source>
</reference>
<proteinExistence type="predicted"/>
<protein>
    <submittedName>
        <fullName evidence="2">Uncharacterized protein</fullName>
    </submittedName>
</protein>
<evidence type="ECO:0000313" key="3">
    <source>
        <dbReference type="Proteomes" id="UP000775547"/>
    </source>
</evidence>
<organism evidence="2 3">
    <name type="scientific">Asterophora parasitica</name>
    <dbReference type="NCBI Taxonomy" id="117018"/>
    <lineage>
        <taxon>Eukaryota</taxon>
        <taxon>Fungi</taxon>
        <taxon>Dikarya</taxon>
        <taxon>Basidiomycota</taxon>
        <taxon>Agaricomycotina</taxon>
        <taxon>Agaricomycetes</taxon>
        <taxon>Agaricomycetidae</taxon>
        <taxon>Agaricales</taxon>
        <taxon>Tricholomatineae</taxon>
        <taxon>Lyophyllaceae</taxon>
        <taxon>Asterophora</taxon>
    </lineage>
</organism>
<dbReference type="EMBL" id="JABCKV010000775">
    <property type="protein sequence ID" value="KAG5640395.1"/>
    <property type="molecule type" value="Genomic_DNA"/>
</dbReference>
<accession>A0A9P7K8Z2</accession>
<name>A0A9P7K8Z2_9AGAR</name>
<gene>
    <name evidence="2" type="ORF">DXG03_008809</name>
</gene>
<comment type="caution">
    <text evidence="2">The sequence shown here is derived from an EMBL/GenBank/DDBJ whole genome shotgun (WGS) entry which is preliminary data.</text>
</comment>
<dbReference type="Proteomes" id="UP000775547">
    <property type="component" value="Unassembled WGS sequence"/>
</dbReference>
<reference evidence="2" key="1">
    <citation type="submission" date="2020-07" db="EMBL/GenBank/DDBJ databases">
        <authorList>
            <person name="Nieuwenhuis M."/>
            <person name="Van De Peppel L.J.J."/>
        </authorList>
    </citation>
    <scope>NUCLEOTIDE SEQUENCE</scope>
    <source>
        <strain evidence="2">AP01</strain>
        <tissue evidence="2">Mycelium</tissue>
    </source>
</reference>
<keyword evidence="3" id="KW-1185">Reference proteome</keyword>
<feature type="region of interest" description="Disordered" evidence="1">
    <location>
        <begin position="71"/>
        <end position="120"/>
    </location>
</feature>
<feature type="region of interest" description="Disordered" evidence="1">
    <location>
        <begin position="45"/>
        <end position="64"/>
    </location>
</feature>
<sequence length="293" mass="33066">MLRASNYDTLCKLTPDELGWTFTVTTKENIRDDYESTQYVTLHGVDSKKGVPSGTTSQPSHVTVAGTQHDTLNAGERRPDPKPPVQHQRPPHQGRRFFSPSVHTRSRDEPVSMPVDSESEDDERYYVGTYRMHPSDMLFDYQVDLSNAPFTCRESKATRGPSNDCGHRQVVVHIVTETHPVAVLLMLGSHDTWLFSNLAPMDQRPMVVGTSTYSAHLYWAKDEQTPGRPKVRKGKGIQTDRKGKSLDVDATYVGFDVHKVIFLLRNEDKEPVVQFPFEFGAVTSTWFGKKATL</sequence>
<evidence type="ECO:0000313" key="2">
    <source>
        <dbReference type="EMBL" id="KAG5640395.1"/>
    </source>
</evidence>
<evidence type="ECO:0000256" key="1">
    <source>
        <dbReference type="SAM" id="MobiDB-lite"/>
    </source>
</evidence>